<gene>
    <name evidence="2" type="ORF">POL25_05485</name>
</gene>
<comment type="caution">
    <text evidence="2">The sequence shown here is derived from an EMBL/GenBank/DDBJ whole genome shotgun (WGS) entry which is preliminary data.</text>
</comment>
<keyword evidence="3" id="KW-1185">Reference proteome</keyword>
<organism evidence="2 3">
    <name type="scientific">Nannocystis bainbridge</name>
    <dbReference type="NCBI Taxonomy" id="2995303"/>
    <lineage>
        <taxon>Bacteria</taxon>
        <taxon>Pseudomonadati</taxon>
        <taxon>Myxococcota</taxon>
        <taxon>Polyangia</taxon>
        <taxon>Nannocystales</taxon>
        <taxon>Nannocystaceae</taxon>
        <taxon>Nannocystis</taxon>
    </lineage>
</organism>
<dbReference type="EMBL" id="JAQNDL010000001">
    <property type="protein sequence ID" value="MDC0716333.1"/>
    <property type="molecule type" value="Genomic_DNA"/>
</dbReference>
<reference evidence="2 3" key="1">
    <citation type="submission" date="2022-11" db="EMBL/GenBank/DDBJ databases">
        <title>Minimal conservation of predation-associated metabolite biosynthetic gene clusters underscores biosynthetic potential of Myxococcota including descriptions for ten novel species: Archangium lansinium sp. nov., Myxococcus landrumus sp. nov., Nannocystis bai.</title>
        <authorList>
            <person name="Ahearne A."/>
            <person name="Stevens C."/>
            <person name="Dowd S."/>
        </authorList>
    </citation>
    <scope>NUCLEOTIDE SEQUENCE [LARGE SCALE GENOMIC DNA]</scope>
    <source>
        <strain evidence="2 3">BB15-2</strain>
    </source>
</reference>
<dbReference type="RefSeq" id="WP_272084777.1">
    <property type="nucleotide sequence ID" value="NZ_JAQNDL010000001.1"/>
</dbReference>
<feature type="compositionally biased region" description="Low complexity" evidence="1">
    <location>
        <begin position="21"/>
        <end position="92"/>
    </location>
</feature>
<evidence type="ECO:0000313" key="3">
    <source>
        <dbReference type="Proteomes" id="UP001221686"/>
    </source>
</evidence>
<sequence>MHRAAILMSALVVGGCPQGSGDDTGATETASTSATTSSATDEGTTTAGSTSPTTSTTSTTSTTTTSNSTTTGPTTDEVTSATTEASTEATTDGVCELPPLAAEVLMTLGFNVFGQAYEGKPGDVLDLSVGAIECCYIKQPVEACVAYSISPVEGASIDAAGQLTIAPDVAPGATFTVTADVEDGAKVLTTDVFVYTPESNPFVGLWHEVAQLPCGGGVEVAPEVAIQELWFRASGEVRVTWLPFEIYFDYWSDYTYDLPTGELEIVPSGGNYVPADVDGAGTFKLEGQQLVLEDLWLGSPQNGMKPANCGHRFER</sequence>
<dbReference type="Proteomes" id="UP001221686">
    <property type="component" value="Unassembled WGS sequence"/>
</dbReference>
<evidence type="ECO:0000313" key="2">
    <source>
        <dbReference type="EMBL" id="MDC0716333.1"/>
    </source>
</evidence>
<dbReference type="PROSITE" id="PS51257">
    <property type="entry name" value="PROKAR_LIPOPROTEIN"/>
    <property type="match status" value="1"/>
</dbReference>
<proteinExistence type="predicted"/>
<protein>
    <submittedName>
        <fullName evidence="2">Uncharacterized protein</fullName>
    </submittedName>
</protein>
<feature type="region of interest" description="Disordered" evidence="1">
    <location>
        <begin position="19"/>
        <end position="94"/>
    </location>
</feature>
<accession>A0ABT5DRT7</accession>
<name>A0ABT5DRT7_9BACT</name>
<evidence type="ECO:0000256" key="1">
    <source>
        <dbReference type="SAM" id="MobiDB-lite"/>
    </source>
</evidence>